<dbReference type="SMART" id="SM00089">
    <property type="entry name" value="PKD"/>
    <property type="match status" value="1"/>
</dbReference>
<dbReference type="RefSeq" id="WP_006238766.1">
    <property type="nucleotide sequence ID" value="NZ_JH636049.1"/>
</dbReference>
<dbReference type="OrthoDB" id="159306at2"/>
<dbReference type="eggNOG" id="COG2133">
    <property type="taxonomic scope" value="Bacteria"/>
</dbReference>
<dbReference type="Pfam" id="PF08310">
    <property type="entry name" value="LGFP"/>
    <property type="match status" value="4"/>
</dbReference>
<evidence type="ECO:0000313" key="3">
    <source>
        <dbReference type="EMBL" id="EID54620.1"/>
    </source>
</evidence>
<dbReference type="CDD" id="cd00146">
    <property type="entry name" value="PKD"/>
    <property type="match status" value="1"/>
</dbReference>
<dbReference type="eggNOG" id="COG5479">
    <property type="taxonomic scope" value="Bacteria"/>
</dbReference>
<dbReference type="InterPro" id="IPR035986">
    <property type="entry name" value="PKD_dom_sf"/>
</dbReference>
<gene>
    <name evidence="3" type="ORF">SacxiDRAFT_2395</name>
</gene>
<evidence type="ECO:0000259" key="2">
    <source>
        <dbReference type="PROSITE" id="PS50093"/>
    </source>
</evidence>
<dbReference type="EMBL" id="JH636049">
    <property type="protein sequence ID" value="EID54620.1"/>
    <property type="molecule type" value="Genomic_DNA"/>
</dbReference>
<feature type="region of interest" description="Disordered" evidence="1">
    <location>
        <begin position="40"/>
        <end position="60"/>
    </location>
</feature>
<dbReference type="eggNOG" id="COG3291">
    <property type="taxonomic scope" value="Bacteria"/>
</dbReference>
<feature type="domain" description="PKD" evidence="2">
    <location>
        <begin position="442"/>
        <end position="493"/>
    </location>
</feature>
<protein>
    <submittedName>
        <fullName evidence="3">Glucose/sorbosone dehydrogenase</fullName>
    </submittedName>
</protein>
<reference evidence="3 4" key="1">
    <citation type="submission" date="2012-01" db="EMBL/GenBank/DDBJ databases">
        <title>Improved High-Quality Draft sequence of Saccharomonospora xinjiangensis XJ-54.</title>
        <authorList>
            <consortium name="US DOE Joint Genome Institute"/>
            <person name="Lucas S."/>
            <person name="Han J."/>
            <person name="Lapidus A."/>
            <person name="Cheng J.-F."/>
            <person name="Goodwin L."/>
            <person name="Pitluck S."/>
            <person name="Peters L."/>
            <person name="Mikhailova N."/>
            <person name="Teshima H."/>
            <person name="Detter J.C."/>
            <person name="Han C."/>
            <person name="Tapia R."/>
            <person name="Land M."/>
            <person name="Hauser L."/>
            <person name="Kyrpides N."/>
            <person name="Ivanova N."/>
            <person name="Pagani I."/>
            <person name="Brambilla E.-M."/>
            <person name="Klenk H.-P."/>
            <person name="Woyke T."/>
        </authorList>
    </citation>
    <scope>NUCLEOTIDE SEQUENCE [LARGE SCALE GENOMIC DNA]</scope>
    <source>
        <strain evidence="3 4">XJ-54</strain>
    </source>
</reference>
<dbReference type="Gene3D" id="2.120.10.30">
    <property type="entry name" value="TolB, C-terminal domain"/>
    <property type="match status" value="1"/>
</dbReference>
<dbReference type="InterPro" id="IPR012938">
    <property type="entry name" value="Glc/Sorbosone_DH"/>
</dbReference>
<organism evidence="3 4">
    <name type="scientific">Saccharomonospora xinjiangensis XJ-54</name>
    <dbReference type="NCBI Taxonomy" id="882086"/>
    <lineage>
        <taxon>Bacteria</taxon>
        <taxon>Bacillati</taxon>
        <taxon>Actinomycetota</taxon>
        <taxon>Actinomycetes</taxon>
        <taxon>Pseudonocardiales</taxon>
        <taxon>Pseudonocardiaceae</taxon>
        <taxon>Saccharomonospora</taxon>
    </lineage>
</organism>
<sequence length="903" mass="97351">MWSDGNRLYTRLVAAVTATVLATGLTTALGAAGGGPALAEEPHLPGGFSLRESPSGQKPGNLTDFAYLPDGSVLTTGKTGTVAWVSADGRSKTLRTLSVESQQDLGLVGIAVAADYATSRHVYLARSVPKGGGSYDLTLARWEVTGTGEPAGLRGERELLRVPGDANVHGITGIVPGEDGTIWVSVGDVASYTKTDRLALRAQQPNAVQGKILHLTSDGRGVETNPFYDPAKPDAVRSKVFASGFRSPFRLSLDPRTGLPILGDVGWNRWEEVNLVQPGRDYGWPCWEGTEPTRGYRDLPECEDAPNTPPLVKFRHGKGTEKANSLTGGVVYTGSSYPAQYRGAYFFGDYTHQKLWSIRYDHQGRLTQPPQNPPLATNVGRPVKFGTAEGGDIVFADIASGKLKRLVYEDGNQAPVARIGIETDPETRTVSFDGSDSFDFDGDRLTYSWNFGDGSTAKGRQVKHTYGEPAERFTATLTVTDPSGARGKAEVTVVPGNHTPVLRAEVRDGLTYAVGERVSVRAVATDVEDGALGVRWQATVVHCPERETCHAHPTESGEGTRFSVAFTDHPDSHMELTATATDSEGVSSTYTYEALPREHRLTLSSTVPAAVEVTSEGDGDTSGGTAGTAMVTEGATVGITAARTAADGASVFSEWDDGVSERARTITMPSEDTTVHAVYATPVEQRYDAEPELREVLGAPNGPVVIDGGVYYREHAEGRLYWSARSGTHEVHGPIAEKYLALGGHERFGPPTTDQTVTPDGRGRFNHFLGTPYTRAASVYWTPRTGANAVWGEVRKRWAAMKWERGPLGYPVTDERRTPDGIGRYNHFSKRGSVYWTPRTGAHAVYGAIRARWAALGWERSYLGYPVRGEYPVPGGRRGDFQGGSLTWLADGDRVVERRASSS</sequence>
<keyword evidence="4" id="KW-1185">Reference proteome</keyword>
<dbReference type="Proteomes" id="UP000004691">
    <property type="component" value="Unassembled WGS sequence"/>
</dbReference>
<accession>I0V3B7</accession>
<proteinExistence type="predicted"/>
<dbReference type="Pfam" id="PF18911">
    <property type="entry name" value="PKD_4"/>
    <property type="match status" value="1"/>
</dbReference>
<dbReference type="PANTHER" id="PTHR19328:SF13">
    <property type="entry name" value="HIPL1 PROTEIN"/>
    <property type="match status" value="1"/>
</dbReference>
<dbReference type="Gene3D" id="2.60.40.10">
    <property type="entry name" value="Immunoglobulins"/>
    <property type="match status" value="1"/>
</dbReference>
<dbReference type="SUPFAM" id="SSF49299">
    <property type="entry name" value="PKD domain"/>
    <property type="match status" value="1"/>
</dbReference>
<evidence type="ECO:0000313" key="4">
    <source>
        <dbReference type="Proteomes" id="UP000004691"/>
    </source>
</evidence>
<dbReference type="InterPro" id="IPR011041">
    <property type="entry name" value="Quinoprot_gluc/sorb_DH_b-prop"/>
</dbReference>
<dbReference type="InterPro" id="IPR011042">
    <property type="entry name" value="6-blade_b-propeller_TolB-like"/>
</dbReference>
<dbReference type="InterPro" id="IPR013783">
    <property type="entry name" value="Ig-like_fold"/>
</dbReference>
<dbReference type="InterPro" id="IPR022409">
    <property type="entry name" value="PKD/Chitinase_dom"/>
</dbReference>
<dbReference type="InterPro" id="IPR013207">
    <property type="entry name" value="LGFP"/>
</dbReference>
<dbReference type="AlphaFoldDB" id="I0V3B7"/>
<dbReference type="SUPFAM" id="SSF50952">
    <property type="entry name" value="Soluble quinoprotein glucose dehydrogenase"/>
    <property type="match status" value="1"/>
</dbReference>
<dbReference type="Pfam" id="PF07995">
    <property type="entry name" value="GSDH"/>
    <property type="match status" value="1"/>
</dbReference>
<dbReference type="InterPro" id="IPR000601">
    <property type="entry name" value="PKD_dom"/>
</dbReference>
<evidence type="ECO:0000256" key="1">
    <source>
        <dbReference type="SAM" id="MobiDB-lite"/>
    </source>
</evidence>
<dbReference type="GO" id="GO:0005975">
    <property type="term" value="P:carbohydrate metabolic process"/>
    <property type="evidence" value="ECO:0007669"/>
    <property type="project" value="UniProtKB-ARBA"/>
</dbReference>
<dbReference type="STRING" id="882086.SacxiDRAFT_2395"/>
<dbReference type="PROSITE" id="PS50093">
    <property type="entry name" value="PKD"/>
    <property type="match status" value="1"/>
</dbReference>
<dbReference type="PANTHER" id="PTHR19328">
    <property type="entry name" value="HEDGEHOG-INTERACTING PROTEIN"/>
    <property type="match status" value="1"/>
</dbReference>
<dbReference type="HOGENOM" id="CLU_312767_0_0_11"/>
<name>I0V3B7_9PSEU</name>